<evidence type="ECO:0000256" key="2">
    <source>
        <dbReference type="ARBA" id="ARBA00005236"/>
    </source>
</evidence>
<dbReference type="PANTHER" id="PTHR30489:SF0">
    <property type="entry name" value="LIPOPROTEIN-RELEASING SYSTEM TRANSMEMBRANE PROTEIN LOLE"/>
    <property type="match status" value="1"/>
</dbReference>
<dbReference type="Proteomes" id="UP000198802">
    <property type="component" value="Unassembled WGS sequence"/>
</dbReference>
<comment type="subcellular location">
    <subcellularLocation>
        <location evidence="1">Cell membrane</location>
        <topology evidence="1">Multi-pass membrane protein</topology>
    </subcellularLocation>
</comment>
<keyword evidence="3" id="KW-1003">Cell membrane</keyword>
<feature type="transmembrane region" description="Helical" evidence="8">
    <location>
        <begin position="371"/>
        <end position="393"/>
    </location>
</feature>
<feature type="transmembrane region" description="Helical" evidence="8">
    <location>
        <begin position="285"/>
        <end position="310"/>
    </location>
</feature>
<evidence type="ECO:0000256" key="4">
    <source>
        <dbReference type="ARBA" id="ARBA00022692"/>
    </source>
</evidence>
<keyword evidence="11" id="KW-1185">Reference proteome</keyword>
<comment type="similarity">
    <text evidence="2">Belongs to the ABC-4 integral membrane protein family. LolC/E subfamily.</text>
</comment>
<evidence type="ECO:0000256" key="6">
    <source>
        <dbReference type="ARBA" id="ARBA00023136"/>
    </source>
</evidence>
<dbReference type="InterPro" id="IPR003838">
    <property type="entry name" value="ABC3_permease_C"/>
</dbReference>
<dbReference type="InterPro" id="IPR051447">
    <property type="entry name" value="Lipoprotein-release_system"/>
</dbReference>
<evidence type="ECO:0000256" key="1">
    <source>
        <dbReference type="ARBA" id="ARBA00004651"/>
    </source>
</evidence>
<feature type="region of interest" description="Disordered" evidence="7">
    <location>
        <begin position="496"/>
        <end position="517"/>
    </location>
</feature>
<evidence type="ECO:0000256" key="8">
    <source>
        <dbReference type="SAM" id="Phobius"/>
    </source>
</evidence>
<dbReference type="EMBL" id="FAOZ01000036">
    <property type="protein sequence ID" value="CUU60171.1"/>
    <property type="molecule type" value="Genomic_DNA"/>
</dbReference>
<dbReference type="AlphaFoldDB" id="A0A0S4QWX4"/>
<sequence>MSAIIALTMAGLRSRGRAGTAVLLLVLVIAATGLTAGVSVARGGEGRLDDLAERTNVPDVVVQARGLPAEPTAATPSTAATAATASPSATAATAAARDGAATLAGVPGVRAVAGPQQVVDGELVTGSGPADLESAEVAAVDDPDQVVGASQVTAGRWLDGPGELVVERSAATHLGLVPGSAVTLRTSGGADVPFTVVGTATDLTDCAFPDCDPIRMFASSSGARRLDPTGTASSTRYLLDAAPGTDPEELAGRLQRDHPDLAGWTNTWPDTRGDILVASRIFGRFVSAFGVFLLVACAIVIAGTMTIRVIRQRREIAMLGAVGCRPREIVAALVGEHLVLGLAAAAAGWVLGSLVSPLLDLGAAPLAGRPAPVWSVADLLLTAGVLSLVLVIATISPAVRAARAPVTEALRDSPSVGRLWSRGPATRVPARLSLLGLGPLATRPARTGLSTLAVVVAVVGLIVTGGFLRIVESAATDPFQTGSPWDVTVSVQASDSAPAQSAEAAQSAESTKSAEAAQSAEATRIGSVVRSAPGVASWYAEADRPANLGGETVLARAFDGGPPAYQVGAGRLPLGAGEVAVGYGLVADHGLKVGSTVAFEVAGATHTARVVGWYRTTEDTGDILLLPMAELRRTEPGAVARVFRLTAGPSVSPAALADQLSEAVGDDVPLELQDSSTEGLAMVRTAMLSIAGLVAAVALVNLLSTLLAGNRENGRALGVLGALGLTPRQLVGQGAVAGAALGVLGLAVGIPLGLLCFRVLSDLVSASIGMGPGYGNGPGLGVLLGLVVTPLACAAAGGLAARVLAARPVSHLLRWD</sequence>
<feature type="transmembrane region" description="Helical" evidence="8">
    <location>
        <begin position="330"/>
        <end position="351"/>
    </location>
</feature>
<dbReference type="Pfam" id="PF02687">
    <property type="entry name" value="FtsX"/>
    <property type="match status" value="2"/>
</dbReference>
<evidence type="ECO:0000256" key="3">
    <source>
        <dbReference type="ARBA" id="ARBA00022475"/>
    </source>
</evidence>
<feature type="transmembrane region" description="Helical" evidence="8">
    <location>
        <begin position="780"/>
        <end position="805"/>
    </location>
</feature>
<feature type="domain" description="ABC3 transporter permease C-terminal" evidence="9">
    <location>
        <begin position="288"/>
        <end position="405"/>
    </location>
</feature>
<dbReference type="PANTHER" id="PTHR30489">
    <property type="entry name" value="LIPOPROTEIN-RELEASING SYSTEM TRANSMEMBRANE PROTEIN LOLE"/>
    <property type="match status" value="1"/>
</dbReference>
<organism evidence="10 11">
    <name type="scientific">Parafrankia irregularis</name>
    <dbReference type="NCBI Taxonomy" id="795642"/>
    <lineage>
        <taxon>Bacteria</taxon>
        <taxon>Bacillati</taxon>
        <taxon>Actinomycetota</taxon>
        <taxon>Actinomycetes</taxon>
        <taxon>Frankiales</taxon>
        <taxon>Frankiaceae</taxon>
        <taxon>Parafrankia</taxon>
    </lineage>
</organism>
<gene>
    <name evidence="10" type="ORF">Ga0074812_13633</name>
</gene>
<feature type="transmembrane region" description="Helical" evidence="8">
    <location>
        <begin position="730"/>
        <end position="760"/>
    </location>
</feature>
<evidence type="ECO:0000313" key="11">
    <source>
        <dbReference type="Proteomes" id="UP000198802"/>
    </source>
</evidence>
<evidence type="ECO:0000256" key="7">
    <source>
        <dbReference type="SAM" id="MobiDB-lite"/>
    </source>
</evidence>
<evidence type="ECO:0000313" key="10">
    <source>
        <dbReference type="EMBL" id="CUU60171.1"/>
    </source>
</evidence>
<dbReference type="GO" id="GO:0098797">
    <property type="term" value="C:plasma membrane protein complex"/>
    <property type="evidence" value="ECO:0007669"/>
    <property type="project" value="TreeGrafter"/>
</dbReference>
<keyword evidence="4 8" id="KW-0812">Transmembrane</keyword>
<feature type="transmembrane region" description="Helical" evidence="8">
    <location>
        <begin position="686"/>
        <end position="709"/>
    </location>
</feature>
<feature type="transmembrane region" description="Helical" evidence="8">
    <location>
        <begin position="449"/>
        <end position="471"/>
    </location>
</feature>
<dbReference type="RefSeq" id="WP_091284755.1">
    <property type="nucleotide sequence ID" value="NZ_FAOZ01000036.1"/>
</dbReference>
<feature type="domain" description="ABC3 transporter permease C-terminal" evidence="9">
    <location>
        <begin position="689"/>
        <end position="796"/>
    </location>
</feature>
<keyword evidence="5 8" id="KW-1133">Transmembrane helix</keyword>
<name>A0A0S4QWX4_9ACTN</name>
<evidence type="ECO:0000256" key="5">
    <source>
        <dbReference type="ARBA" id="ARBA00022989"/>
    </source>
</evidence>
<reference evidence="11" key="1">
    <citation type="submission" date="2015-11" db="EMBL/GenBank/DDBJ databases">
        <authorList>
            <person name="Varghese N."/>
        </authorList>
    </citation>
    <scope>NUCLEOTIDE SEQUENCE [LARGE SCALE GENOMIC DNA]</scope>
    <source>
        <strain evidence="11">DSM 45899</strain>
    </source>
</reference>
<proteinExistence type="inferred from homology"/>
<dbReference type="GO" id="GO:0044874">
    <property type="term" value="P:lipoprotein localization to outer membrane"/>
    <property type="evidence" value="ECO:0007669"/>
    <property type="project" value="TreeGrafter"/>
</dbReference>
<keyword evidence="6 8" id="KW-0472">Membrane</keyword>
<accession>A0A0S4QWX4</accession>
<evidence type="ECO:0000259" key="9">
    <source>
        <dbReference type="Pfam" id="PF02687"/>
    </source>
</evidence>
<protein>
    <submittedName>
        <fullName evidence="10">Putative ABC transport system permease protein</fullName>
    </submittedName>
</protein>